<evidence type="ECO:0000259" key="2">
    <source>
        <dbReference type="Pfam" id="PF14534"/>
    </source>
</evidence>
<protein>
    <recommendedName>
        <fullName evidence="2">DUF4440 domain-containing protein</fullName>
    </recommendedName>
</protein>
<name>A0A2Z5G332_9BACT</name>
<feature type="domain" description="DUF4440" evidence="2">
    <location>
        <begin position="98"/>
        <end position="204"/>
    </location>
</feature>
<dbReference type="AlphaFoldDB" id="A0A2Z5G332"/>
<dbReference type="InterPro" id="IPR027843">
    <property type="entry name" value="DUF4440"/>
</dbReference>
<dbReference type="SUPFAM" id="SSF54427">
    <property type="entry name" value="NTF2-like"/>
    <property type="match status" value="1"/>
</dbReference>
<organism evidence="3 4">
    <name type="scientific">Acidisarcina polymorpha</name>
    <dbReference type="NCBI Taxonomy" id="2211140"/>
    <lineage>
        <taxon>Bacteria</taxon>
        <taxon>Pseudomonadati</taxon>
        <taxon>Acidobacteriota</taxon>
        <taxon>Terriglobia</taxon>
        <taxon>Terriglobales</taxon>
        <taxon>Acidobacteriaceae</taxon>
        <taxon>Acidisarcina</taxon>
    </lineage>
</organism>
<dbReference type="Gene3D" id="3.10.450.50">
    <property type="match status" value="1"/>
</dbReference>
<accession>A0A2Z5G332</accession>
<reference evidence="3 4" key="1">
    <citation type="journal article" date="2018" name="Front. Microbiol.">
        <title>Hydrolytic Capabilities as a Key to Environmental Success: Chitinolytic and Cellulolytic Acidobacteria From Acidic Sub-arctic Soils and Boreal Peatlands.</title>
        <authorList>
            <person name="Belova S.E."/>
            <person name="Ravin N.V."/>
            <person name="Pankratov T.A."/>
            <person name="Rakitin A.L."/>
            <person name="Ivanova A.A."/>
            <person name="Beletsky A.V."/>
            <person name="Mardanov A.V."/>
            <person name="Sinninghe Damste J.S."/>
            <person name="Dedysh S.N."/>
        </authorList>
    </citation>
    <scope>NUCLEOTIDE SEQUENCE [LARGE SCALE GENOMIC DNA]</scope>
    <source>
        <strain evidence="3 4">SBC82</strain>
    </source>
</reference>
<evidence type="ECO:0000256" key="1">
    <source>
        <dbReference type="SAM" id="Phobius"/>
    </source>
</evidence>
<dbReference type="Pfam" id="PF14534">
    <property type="entry name" value="DUF4440"/>
    <property type="match status" value="1"/>
</dbReference>
<keyword evidence="1" id="KW-1133">Transmembrane helix</keyword>
<dbReference type="KEGG" id="abas:ACPOL_3935"/>
<keyword evidence="1" id="KW-0812">Transmembrane</keyword>
<proteinExistence type="predicted"/>
<gene>
    <name evidence="3" type="ORF">ACPOL_3935</name>
</gene>
<dbReference type="EMBL" id="CP030840">
    <property type="protein sequence ID" value="AXC13214.1"/>
    <property type="molecule type" value="Genomic_DNA"/>
</dbReference>
<sequence>MLDQFDSRSSQPNALFKTTEDIWDTLQLKWEPPLPMRLRAKDRSPAVYSRISLAAACTVLPVLLIFATPSRAGTPVNAELPSLPLVPKRESRAVHKQIETLEMQWRQAQIDNDITVMDHLLADDYVGISANGTIETKSQVIAQRKAGTLKITQLDLDDLKVRLYGDTAVVTSKAELQGVNGQSDISGKYRYTRVYNRRLGQWKIISFEASRIHDADERPGRHQ</sequence>
<evidence type="ECO:0000313" key="3">
    <source>
        <dbReference type="EMBL" id="AXC13214.1"/>
    </source>
</evidence>
<evidence type="ECO:0000313" key="4">
    <source>
        <dbReference type="Proteomes" id="UP000253606"/>
    </source>
</evidence>
<dbReference type="Proteomes" id="UP000253606">
    <property type="component" value="Chromosome"/>
</dbReference>
<dbReference type="InterPro" id="IPR032710">
    <property type="entry name" value="NTF2-like_dom_sf"/>
</dbReference>
<keyword evidence="1" id="KW-0472">Membrane</keyword>
<keyword evidence="4" id="KW-1185">Reference proteome</keyword>
<feature type="transmembrane region" description="Helical" evidence="1">
    <location>
        <begin position="47"/>
        <end position="67"/>
    </location>
</feature>